<comment type="similarity">
    <text evidence="7">Belongs to the WD repeat KATNB1 family.</text>
</comment>
<dbReference type="AlphaFoldDB" id="A0ABD3CDX4"/>
<comment type="caution">
    <text evidence="11">The sequence shown here is derived from an EMBL/GenBank/DDBJ whole genome shotgun (WGS) entry which is preliminary data.</text>
</comment>
<reference evidence="12" key="1">
    <citation type="journal article" date="2024" name="IScience">
        <title>Strigolactones Initiate the Formation of Haustorium-like Structures in Castilleja.</title>
        <authorList>
            <person name="Buerger M."/>
            <person name="Peterson D."/>
            <person name="Chory J."/>
        </authorList>
    </citation>
    <scope>NUCLEOTIDE SEQUENCE [LARGE SCALE GENOMIC DNA]</scope>
</reference>
<dbReference type="EMBL" id="JAVIJP010000039">
    <property type="protein sequence ID" value="KAL3627749.1"/>
    <property type="molecule type" value="Genomic_DNA"/>
</dbReference>
<evidence type="ECO:0000256" key="3">
    <source>
        <dbReference type="ARBA" id="ARBA00022574"/>
    </source>
</evidence>
<dbReference type="SUPFAM" id="SSF50978">
    <property type="entry name" value="WD40 repeat-like"/>
    <property type="match status" value="1"/>
</dbReference>
<feature type="repeat" description="WD" evidence="8">
    <location>
        <begin position="35"/>
        <end position="77"/>
    </location>
</feature>
<keyword evidence="5" id="KW-0677">Repeat</keyword>
<keyword evidence="4 7" id="KW-0493">Microtubule</keyword>
<evidence type="ECO:0000313" key="12">
    <source>
        <dbReference type="Proteomes" id="UP001632038"/>
    </source>
</evidence>
<organism evidence="11 12">
    <name type="scientific">Castilleja foliolosa</name>
    <dbReference type="NCBI Taxonomy" id="1961234"/>
    <lineage>
        <taxon>Eukaryota</taxon>
        <taxon>Viridiplantae</taxon>
        <taxon>Streptophyta</taxon>
        <taxon>Embryophyta</taxon>
        <taxon>Tracheophyta</taxon>
        <taxon>Spermatophyta</taxon>
        <taxon>Magnoliopsida</taxon>
        <taxon>eudicotyledons</taxon>
        <taxon>Gunneridae</taxon>
        <taxon>Pentapetalae</taxon>
        <taxon>asterids</taxon>
        <taxon>lamiids</taxon>
        <taxon>Lamiales</taxon>
        <taxon>Orobanchaceae</taxon>
        <taxon>Pedicularideae</taxon>
        <taxon>Castillejinae</taxon>
        <taxon>Castilleja</taxon>
    </lineage>
</organism>
<dbReference type="CDD" id="cd00200">
    <property type="entry name" value="WD40"/>
    <property type="match status" value="1"/>
</dbReference>
<dbReference type="InterPro" id="IPR001680">
    <property type="entry name" value="WD40_rpt"/>
</dbReference>
<dbReference type="GO" id="GO:0051013">
    <property type="term" value="P:microtubule severing"/>
    <property type="evidence" value="ECO:0007669"/>
    <property type="project" value="UniProtKB-UniRule"/>
</dbReference>
<proteinExistence type="inferred from homology"/>
<feature type="repeat" description="WD" evidence="8">
    <location>
        <begin position="162"/>
        <end position="203"/>
    </location>
</feature>
<keyword evidence="12" id="KW-1185">Reference proteome</keyword>
<evidence type="ECO:0000256" key="7">
    <source>
        <dbReference type="HAMAP-Rule" id="MF_03022"/>
    </source>
</evidence>
<evidence type="ECO:0000259" key="10">
    <source>
        <dbReference type="Pfam" id="PF13925"/>
    </source>
</evidence>
<dbReference type="FunFam" id="2.130.10.10:FF:000183">
    <property type="entry name" value="Katanin p80 WD40 repeat-containing subunit B1"/>
    <property type="match status" value="1"/>
</dbReference>
<dbReference type="InterPro" id="IPR028021">
    <property type="entry name" value="Katanin_C-terminal"/>
</dbReference>
<dbReference type="PROSITE" id="PS50082">
    <property type="entry name" value="WD_REPEATS_2"/>
    <property type="match status" value="5"/>
</dbReference>
<dbReference type="InterPro" id="IPR015943">
    <property type="entry name" value="WD40/YVTN_repeat-like_dom_sf"/>
</dbReference>
<dbReference type="Pfam" id="PF00400">
    <property type="entry name" value="WD40"/>
    <property type="match status" value="6"/>
</dbReference>
<dbReference type="PROSITE" id="PS00678">
    <property type="entry name" value="WD_REPEATS_1"/>
    <property type="match status" value="2"/>
</dbReference>
<sequence length="790" mass="87315">MAKRGYKLHCEPNLQKCTFSAVICLFLTEFNIEEFVAHAGNVNCLSFGKKNCRVFITGGDDQKVNLWSVGKPTSLMSLCGHTSPVESAVFDSSEVLVAAGSSSGAIKLWDLEETKMVRTLTGHRSYCTALEFHPFGEFFASGSMDTNLKIWDIRKKGCIHTYKGHTRGISTIRFSPDGRWVVSGGFDNVVKVWDLTAGKLLHDFKFHEGHIRSIEFHPLEFLLATGSADKTVKFWDLETFEMIGSARREASGVRSVAFHPDGRTLFCGLDDSLKVYSWEPVICHDSVDMGWSTLGDLCIHDGKLLGGAYYENLVAVWVADVSLIEPYGARMAPDQHAHSEPISDSQTSISEKDETHVKSKSNVWSTTPASDSKEFKTIYVDRVNSVTSKTVEPVDVPTVVPPPPIVAQKRRPPAVNRSLVTPSIVPRDGPLSEKDSVGSRRQSVSSVKAMPVKSSLTRRLSTGRFDMQRMSVSLDSEPYEDVKKSSSGSKKDINVRHNRIVADEKPKESSEAKQSNIKIVAEKLDRISSPATSSSDEAVSASKGVNDPVKVVKGVAVVPGRTRSLVERFERKEKIEVDEIQTPDMETGVAASLVVEKPQTSQNNDQKIVTREKEQSTSDENNVIESLMQGHDMLLSTFRSRLTKLQVVRHFWERNDVKGAINAVRKLPDHSIQADVVGVLIDRMEAITLDLFSCLLPVLVSLLDSKAERHASVSLEMLLKLVAVFGTVVRSTVSAPRSVGVDLHAEERLECCKQCFAHLHNVQQSLPELVKRGGVVARCAQQLNMVLQQT</sequence>
<evidence type="ECO:0000256" key="2">
    <source>
        <dbReference type="ARBA" id="ARBA00022490"/>
    </source>
</evidence>
<dbReference type="InterPro" id="IPR036322">
    <property type="entry name" value="WD40_repeat_dom_sf"/>
</dbReference>
<dbReference type="FunFam" id="2.130.10.10:FF:000897">
    <property type="entry name" value="Katanin p80 WD40 repeat-containing subunit B1 homolog"/>
    <property type="match status" value="1"/>
</dbReference>
<dbReference type="GO" id="GO:0051510">
    <property type="term" value="P:regulation of unidimensional cell growth"/>
    <property type="evidence" value="ECO:0007669"/>
    <property type="project" value="UniProtKB-ARBA"/>
</dbReference>
<dbReference type="InterPro" id="IPR019775">
    <property type="entry name" value="WD40_repeat_CS"/>
</dbReference>
<gene>
    <name evidence="11" type="ORF">CASFOL_029112</name>
</gene>
<dbReference type="Gene3D" id="2.130.10.10">
    <property type="entry name" value="YVTN repeat-like/Quinoprotein amine dehydrogenase"/>
    <property type="match status" value="2"/>
</dbReference>
<name>A0ABD3CDX4_9LAMI</name>
<dbReference type="Proteomes" id="UP001632038">
    <property type="component" value="Unassembled WGS sequence"/>
</dbReference>
<feature type="region of interest" description="Disordered" evidence="9">
    <location>
        <begin position="600"/>
        <end position="619"/>
    </location>
</feature>
<dbReference type="SMART" id="SM00320">
    <property type="entry name" value="WD40"/>
    <property type="match status" value="6"/>
</dbReference>
<keyword evidence="2 7" id="KW-0963">Cytoplasm</keyword>
<dbReference type="PANTHER" id="PTHR19845:SF15">
    <property type="entry name" value="KATANIN P80 WD40 REPEAT-CONTAINING SUBUNIT B1 HOMOLOG KTN80.2"/>
    <property type="match status" value="1"/>
</dbReference>
<dbReference type="InterPro" id="IPR026962">
    <property type="entry name" value="KTNB1"/>
</dbReference>
<feature type="domain" description="Katanin p80 subunit C-terminal" evidence="10">
    <location>
        <begin position="629"/>
        <end position="786"/>
    </location>
</feature>
<dbReference type="HAMAP" id="MF_03022">
    <property type="entry name" value="Katanin_p80_B1"/>
    <property type="match status" value="1"/>
</dbReference>
<evidence type="ECO:0000256" key="1">
    <source>
        <dbReference type="ARBA" id="ARBA00004245"/>
    </source>
</evidence>
<keyword evidence="6 7" id="KW-0206">Cytoskeleton</keyword>
<keyword evidence="3 8" id="KW-0853">WD repeat</keyword>
<evidence type="ECO:0000313" key="11">
    <source>
        <dbReference type="EMBL" id="KAL3627749.1"/>
    </source>
</evidence>
<feature type="repeat" description="WD" evidence="8">
    <location>
        <begin position="204"/>
        <end position="245"/>
    </location>
</feature>
<protein>
    <recommendedName>
        <fullName evidence="7">Katanin p80 WD40 repeat-containing subunit B1 homolog</fullName>
    </recommendedName>
</protein>
<evidence type="ECO:0000256" key="5">
    <source>
        <dbReference type="ARBA" id="ARBA00022737"/>
    </source>
</evidence>
<evidence type="ECO:0000256" key="9">
    <source>
        <dbReference type="SAM" id="MobiDB-lite"/>
    </source>
</evidence>
<evidence type="ECO:0000256" key="4">
    <source>
        <dbReference type="ARBA" id="ARBA00022701"/>
    </source>
</evidence>
<dbReference type="PRINTS" id="PR00320">
    <property type="entry name" value="GPROTEINBRPT"/>
</dbReference>
<dbReference type="InterPro" id="IPR020472">
    <property type="entry name" value="WD40_PAC1"/>
</dbReference>
<evidence type="ECO:0000256" key="6">
    <source>
        <dbReference type="ARBA" id="ARBA00023212"/>
    </source>
</evidence>
<feature type="region of interest" description="Disordered" evidence="9">
    <location>
        <begin position="420"/>
        <end position="452"/>
    </location>
</feature>
<dbReference type="GO" id="GO:0008017">
    <property type="term" value="F:microtubule binding"/>
    <property type="evidence" value="ECO:0007669"/>
    <property type="project" value="UniProtKB-UniRule"/>
</dbReference>
<dbReference type="PANTHER" id="PTHR19845">
    <property type="entry name" value="KATANIN P80 SUBUNIT"/>
    <property type="match status" value="1"/>
</dbReference>
<evidence type="ECO:0000256" key="8">
    <source>
        <dbReference type="PROSITE-ProRule" id="PRU00221"/>
    </source>
</evidence>
<feature type="repeat" description="WD" evidence="8">
    <location>
        <begin position="120"/>
        <end position="161"/>
    </location>
</feature>
<comment type="subcellular location">
    <subcellularLocation>
        <location evidence="1 7">Cytoplasm</location>
        <location evidence="1 7">Cytoskeleton</location>
    </subcellularLocation>
</comment>
<dbReference type="GO" id="GO:0005874">
    <property type="term" value="C:microtubule"/>
    <property type="evidence" value="ECO:0007669"/>
    <property type="project" value="UniProtKB-KW"/>
</dbReference>
<comment type="function">
    <text evidence="7">May participate in a complex which severs microtubules in an ATP-dependent manner. Microtubule severing may promote rapid reorganization of cellular microtubule arrays.</text>
</comment>
<accession>A0ABD3CDX4</accession>
<dbReference type="Pfam" id="PF13925">
    <property type="entry name" value="Katanin_con80"/>
    <property type="match status" value="1"/>
</dbReference>
<feature type="repeat" description="WD" evidence="8">
    <location>
        <begin position="78"/>
        <end position="119"/>
    </location>
</feature>
<dbReference type="PROSITE" id="PS50294">
    <property type="entry name" value="WD_REPEATS_REGION"/>
    <property type="match status" value="5"/>
</dbReference>
<feature type="region of interest" description="Disordered" evidence="9">
    <location>
        <begin position="333"/>
        <end position="368"/>
    </location>
</feature>
<dbReference type="GO" id="GO:0005737">
    <property type="term" value="C:cytoplasm"/>
    <property type="evidence" value="ECO:0007669"/>
    <property type="project" value="UniProtKB-UniRule"/>
</dbReference>